<comment type="caution">
    <text evidence="1">The sequence shown here is derived from an EMBL/GenBank/DDBJ whole genome shotgun (WGS) entry which is preliminary data.</text>
</comment>
<name>A0ACC2NSU8_9HYME</name>
<protein>
    <submittedName>
        <fullName evidence="1">Uncharacterized protein</fullName>
    </submittedName>
</protein>
<accession>A0ACC2NSU8</accession>
<dbReference type="EMBL" id="CM056743">
    <property type="protein sequence ID" value="KAJ8674147.1"/>
    <property type="molecule type" value="Genomic_DNA"/>
</dbReference>
<gene>
    <name evidence="1" type="ORF">QAD02_005409</name>
</gene>
<sequence>MAQLRAHLLITLCSILISGCLSSELSVSSDGIRPPLKCVGDMSRKIESHKVLSTTKMIQKYGYPAEEHLVKTEDGYFLVLHRIPGLPGSSTVFLQHGMLSSSFDWVVSGRNKSLALLLSDKGYDVWLGNARGNMYSQCHDKYSSSQHEFWDFSWHEMGIYDLPAVINYITNQTHQNMTYIGHSMGTTMFCVMATKKPEIASKVKAMFGLSPVVYLSNTRSVLFSIAKVANLEGFMRSMHIDKFFPRNSVMEYYVRSLCHSQKICEYLLHILFGYSPVQFNSSLLPMILSHVPAGTSVKSLLHYHQVVRSGRFAHYDYGSVRNAEIYNSSKSPNYDLSKIEVPIGVFWSAGDILLDPKDVKKFFNQIRNKIFNHKIENNAFNHVDYLWAKDADKYVYTKLLSAMDSYR</sequence>
<keyword evidence="2" id="KW-1185">Reference proteome</keyword>
<dbReference type="Proteomes" id="UP001239111">
    <property type="component" value="Chromosome 3"/>
</dbReference>
<evidence type="ECO:0000313" key="1">
    <source>
        <dbReference type="EMBL" id="KAJ8674147.1"/>
    </source>
</evidence>
<reference evidence="1" key="1">
    <citation type="submission" date="2023-04" db="EMBL/GenBank/DDBJ databases">
        <title>A chromosome-level genome assembly of the parasitoid wasp Eretmocerus hayati.</title>
        <authorList>
            <person name="Zhong Y."/>
            <person name="Liu S."/>
            <person name="Liu Y."/>
        </authorList>
    </citation>
    <scope>NUCLEOTIDE SEQUENCE</scope>
    <source>
        <strain evidence="1">ZJU_SS_LIU_2023</strain>
    </source>
</reference>
<proteinExistence type="predicted"/>
<evidence type="ECO:0000313" key="2">
    <source>
        <dbReference type="Proteomes" id="UP001239111"/>
    </source>
</evidence>
<organism evidence="1 2">
    <name type="scientific">Eretmocerus hayati</name>
    <dbReference type="NCBI Taxonomy" id="131215"/>
    <lineage>
        <taxon>Eukaryota</taxon>
        <taxon>Metazoa</taxon>
        <taxon>Ecdysozoa</taxon>
        <taxon>Arthropoda</taxon>
        <taxon>Hexapoda</taxon>
        <taxon>Insecta</taxon>
        <taxon>Pterygota</taxon>
        <taxon>Neoptera</taxon>
        <taxon>Endopterygota</taxon>
        <taxon>Hymenoptera</taxon>
        <taxon>Apocrita</taxon>
        <taxon>Proctotrupomorpha</taxon>
        <taxon>Chalcidoidea</taxon>
        <taxon>Aphelinidae</taxon>
        <taxon>Aphelininae</taxon>
        <taxon>Eretmocerus</taxon>
    </lineage>
</organism>